<evidence type="ECO:0000256" key="1">
    <source>
        <dbReference type="SAM" id="MobiDB-lite"/>
    </source>
</evidence>
<reference evidence="2 3" key="1">
    <citation type="submission" date="2020-02" db="EMBL/GenBank/DDBJ databases">
        <title>Acidophilic actinobacteria isolated from forest soil.</title>
        <authorList>
            <person name="Golinska P."/>
        </authorList>
    </citation>
    <scope>NUCLEOTIDE SEQUENCE [LARGE SCALE GENOMIC DNA]</scope>
    <source>
        <strain evidence="2 3">NL8</strain>
    </source>
</reference>
<evidence type="ECO:0000313" key="2">
    <source>
        <dbReference type="EMBL" id="MBS2547439.1"/>
    </source>
</evidence>
<evidence type="ECO:0000313" key="3">
    <source>
        <dbReference type="Proteomes" id="UP000730482"/>
    </source>
</evidence>
<evidence type="ECO:0008006" key="4">
    <source>
        <dbReference type="Google" id="ProtNLM"/>
    </source>
</evidence>
<dbReference type="RefSeq" id="WP_212009026.1">
    <property type="nucleotide sequence ID" value="NZ_JAAFYZ010000028.1"/>
</dbReference>
<name>A0ABS5KN36_9ACTN</name>
<feature type="region of interest" description="Disordered" evidence="1">
    <location>
        <begin position="58"/>
        <end position="78"/>
    </location>
</feature>
<dbReference type="EMBL" id="JAAFYZ010000028">
    <property type="protein sequence ID" value="MBS2547439.1"/>
    <property type="molecule type" value="Genomic_DNA"/>
</dbReference>
<sequence length="212" mass="22685">MEKIVAMPDLKGRYGPVSDEEASQGYHFMVSLVDSRNKGFQFGSDQLPQRTPALLKALTGSEQPNPKTPPGGCEAEASTQLWGSPAGQDLKGEDQIAQQIKADSFAQSQSDSRVVTAFAQWSACMKSAGYSYKTPNDAQNDARWSEKSASAEEISTARKDVACKKATGLPGTWLAVENEIERKAIDNNIEALTNGRAAIGSAVKHAAQVVGH</sequence>
<accession>A0ABS5KN36</accession>
<proteinExistence type="predicted"/>
<protein>
    <recommendedName>
        <fullName evidence="4">Secreted protein</fullName>
    </recommendedName>
</protein>
<comment type="caution">
    <text evidence="2">The sequence shown here is derived from an EMBL/GenBank/DDBJ whole genome shotgun (WGS) entry which is preliminary data.</text>
</comment>
<organism evidence="2 3">
    <name type="scientific">Catenulispora pinistramenti</name>
    <dbReference type="NCBI Taxonomy" id="2705254"/>
    <lineage>
        <taxon>Bacteria</taxon>
        <taxon>Bacillati</taxon>
        <taxon>Actinomycetota</taxon>
        <taxon>Actinomycetes</taxon>
        <taxon>Catenulisporales</taxon>
        <taxon>Catenulisporaceae</taxon>
        <taxon>Catenulispora</taxon>
    </lineage>
</organism>
<keyword evidence="3" id="KW-1185">Reference proteome</keyword>
<dbReference type="Proteomes" id="UP000730482">
    <property type="component" value="Unassembled WGS sequence"/>
</dbReference>
<gene>
    <name evidence="2" type="ORF">KGQ19_11205</name>
</gene>